<dbReference type="Gene3D" id="3.30.70.330">
    <property type="match status" value="2"/>
</dbReference>
<dbReference type="SMART" id="SM00360">
    <property type="entry name" value="RRM"/>
    <property type="match status" value="1"/>
</dbReference>
<dbReference type="PROSITE" id="PS51939">
    <property type="entry name" value="XRRM"/>
    <property type="match status" value="1"/>
</dbReference>
<dbReference type="InterPro" id="IPR036388">
    <property type="entry name" value="WH-like_DNA-bd_sf"/>
</dbReference>
<dbReference type="FunFam" id="3.30.70.330:FF:000281">
    <property type="entry name" value="la-related protein 7 isoform X1"/>
    <property type="match status" value="1"/>
</dbReference>
<feature type="domain" description="XRRM" evidence="17">
    <location>
        <begin position="597"/>
        <end position="710"/>
    </location>
</feature>
<evidence type="ECO:0000259" key="16">
    <source>
        <dbReference type="PROSITE" id="PS50961"/>
    </source>
</evidence>
<dbReference type="InterPro" id="IPR000504">
    <property type="entry name" value="RRM_dom"/>
</dbReference>
<dbReference type="SMART" id="SM00715">
    <property type="entry name" value="LA"/>
    <property type="match status" value="1"/>
</dbReference>
<feature type="compositionally biased region" description="Basic residues" evidence="14">
    <location>
        <begin position="503"/>
        <end position="516"/>
    </location>
</feature>
<dbReference type="InterPro" id="IPR034946">
    <property type="entry name" value="LARP7_La"/>
</dbReference>
<dbReference type="FunFam" id="1.10.10.10:FF:000158">
    <property type="entry name" value="La ribonucleoprotein domain family member 7"/>
    <property type="match status" value="1"/>
</dbReference>
<feature type="domain" description="HTH La-type RNA-binding" evidence="16">
    <location>
        <begin position="163"/>
        <end position="254"/>
    </location>
</feature>
<keyword evidence="19" id="KW-1185">Reference proteome</keyword>
<feature type="compositionally biased region" description="Basic residues" evidence="14">
    <location>
        <begin position="413"/>
        <end position="425"/>
    </location>
</feature>
<name>A0AAV7WWA4_PLEWA</name>
<keyword evidence="8" id="KW-0805">Transcription regulation</keyword>
<dbReference type="Proteomes" id="UP001066276">
    <property type="component" value="Chromosome 1_1"/>
</dbReference>
<keyword evidence="7 13" id="KW-0694">RNA-binding</keyword>
<dbReference type="Gene3D" id="1.10.10.10">
    <property type="entry name" value="Winged helix-like DNA-binding domain superfamily/Winged helix DNA-binding domain"/>
    <property type="match status" value="1"/>
</dbReference>
<evidence type="ECO:0000256" key="6">
    <source>
        <dbReference type="ARBA" id="ARBA00022871"/>
    </source>
</evidence>
<dbReference type="Pfam" id="PF08777">
    <property type="entry name" value="RRM_3"/>
    <property type="match status" value="1"/>
</dbReference>
<evidence type="ECO:0000256" key="1">
    <source>
        <dbReference type="ARBA" id="ARBA00004642"/>
    </source>
</evidence>
<evidence type="ECO:0000259" key="15">
    <source>
        <dbReference type="PROSITE" id="PS50102"/>
    </source>
</evidence>
<dbReference type="AlphaFoldDB" id="A0AAV7WWA4"/>
<dbReference type="PRINTS" id="PR00302">
    <property type="entry name" value="LUPUSLA"/>
</dbReference>
<evidence type="ECO:0000259" key="17">
    <source>
        <dbReference type="PROSITE" id="PS51939"/>
    </source>
</evidence>
<protein>
    <recommendedName>
        <fullName evidence="3">La-related protein 7</fullName>
    </recommendedName>
    <alternativeName>
        <fullName evidence="12">La ribonucleoprotein domain family member 7</fullName>
    </alternativeName>
</protein>
<evidence type="ECO:0000256" key="4">
    <source>
        <dbReference type="ARBA" id="ARBA00022664"/>
    </source>
</evidence>
<evidence type="ECO:0000256" key="12">
    <source>
        <dbReference type="ARBA" id="ARBA00029640"/>
    </source>
</evidence>
<accession>A0AAV7WWA4</accession>
<dbReference type="PANTHER" id="PTHR22792:SF62">
    <property type="entry name" value="LA-RELATED PROTEIN 7"/>
    <property type="match status" value="1"/>
</dbReference>
<dbReference type="CDD" id="cd12542">
    <property type="entry name" value="RRM2_LARP7"/>
    <property type="match status" value="1"/>
</dbReference>
<feature type="domain" description="RRM" evidence="15">
    <location>
        <begin position="260"/>
        <end position="323"/>
    </location>
</feature>
<evidence type="ECO:0000256" key="3">
    <source>
        <dbReference type="ARBA" id="ARBA00015867"/>
    </source>
</evidence>
<dbReference type="GO" id="GO:0030154">
    <property type="term" value="P:cell differentiation"/>
    <property type="evidence" value="ECO:0007669"/>
    <property type="project" value="UniProtKB-KW"/>
</dbReference>
<dbReference type="PROSITE" id="PS50102">
    <property type="entry name" value="RRM"/>
    <property type="match status" value="1"/>
</dbReference>
<comment type="subcellular location">
    <subcellularLocation>
        <location evidence="1">Nucleus</location>
        <location evidence="1">Nucleoplasm</location>
    </subcellularLocation>
</comment>
<gene>
    <name evidence="18" type="ORF">NDU88_004972</name>
</gene>
<evidence type="ECO:0000256" key="14">
    <source>
        <dbReference type="SAM" id="MobiDB-lite"/>
    </source>
</evidence>
<dbReference type="InterPro" id="IPR012677">
    <property type="entry name" value="Nucleotide-bd_a/b_plait_sf"/>
</dbReference>
<evidence type="ECO:0000256" key="9">
    <source>
        <dbReference type="ARBA" id="ARBA00023163"/>
    </source>
</evidence>
<evidence type="ECO:0000313" key="19">
    <source>
        <dbReference type="Proteomes" id="UP001066276"/>
    </source>
</evidence>
<dbReference type="Pfam" id="PF00076">
    <property type="entry name" value="RRM_1"/>
    <property type="match status" value="1"/>
</dbReference>
<evidence type="ECO:0000256" key="8">
    <source>
        <dbReference type="ARBA" id="ARBA00023015"/>
    </source>
</evidence>
<feature type="compositionally biased region" description="Basic and acidic residues" evidence="14">
    <location>
        <begin position="461"/>
        <end position="498"/>
    </location>
</feature>
<organism evidence="18 19">
    <name type="scientific">Pleurodeles waltl</name>
    <name type="common">Iberian ribbed newt</name>
    <dbReference type="NCBI Taxonomy" id="8319"/>
    <lineage>
        <taxon>Eukaryota</taxon>
        <taxon>Metazoa</taxon>
        <taxon>Chordata</taxon>
        <taxon>Craniata</taxon>
        <taxon>Vertebrata</taxon>
        <taxon>Euteleostomi</taxon>
        <taxon>Amphibia</taxon>
        <taxon>Batrachia</taxon>
        <taxon>Caudata</taxon>
        <taxon>Salamandroidea</taxon>
        <taxon>Salamandridae</taxon>
        <taxon>Pleurodelinae</taxon>
        <taxon>Pleurodeles</taxon>
    </lineage>
</organism>
<dbReference type="InterPro" id="IPR045180">
    <property type="entry name" value="La_dom_prot"/>
</dbReference>
<dbReference type="GO" id="GO:0005654">
    <property type="term" value="C:nucleoplasm"/>
    <property type="evidence" value="ECO:0007669"/>
    <property type="project" value="UniProtKB-SubCell"/>
</dbReference>
<evidence type="ECO:0000256" key="13">
    <source>
        <dbReference type="PROSITE-ProRule" id="PRU00332"/>
    </source>
</evidence>
<dbReference type="CDD" id="cd12290">
    <property type="entry name" value="RRM1_LARP7"/>
    <property type="match status" value="1"/>
</dbReference>
<evidence type="ECO:0000313" key="18">
    <source>
        <dbReference type="EMBL" id="KAJ1217378.1"/>
    </source>
</evidence>
<dbReference type="InterPro" id="IPR034910">
    <property type="entry name" value="LARP7_RRM2"/>
</dbReference>
<dbReference type="PANTHER" id="PTHR22792">
    <property type="entry name" value="LUPUS LA PROTEIN-RELATED"/>
    <property type="match status" value="1"/>
</dbReference>
<dbReference type="EMBL" id="JANPWB010000001">
    <property type="protein sequence ID" value="KAJ1217378.1"/>
    <property type="molecule type" value="Genomic_DNA"/>
</dbReference>
<comment type="similarity">
    <text evidence="2">Belongs to the LARP7 family.</text>
</comment>
<feature type="region of interest" description="Disordered" evidence="14">
    <location>
        <begin position="1"/>
        <end position="20"/>
    </location>
</feature>
<evidence type="ECO:0000256" key="10">
    <source>
        <dbReference type="ARBA" id="ARBA00023187"/>
    </source>
</evidence>
<dbReference type="InterPro" id="IPR035979">
    <property type="entry name" value="RBD_domain_sf"/>
</dbReference>
<dbReference type="Pfam" id="PF05383">
    <property type="entry name" value="La"/>
    <property type="match status" value="1"/>
</dbReference>
<dbReference type="InterPro" id="IPR014886">
    <property type="entry name" value="La_xRRM"/>
</dbReference>
<dbReference type="InterPro" id="IPR006630">
    <property type="entry name" value="La_HTH"/>
</dbReference>
<dbReference type="InterPro" id="IPR034887">
    <property type="entry name" value="LARP7_RRM1"/>
</dbReference>
<evidence type="ECO:0000256" key="5">
    <source>
        <dbReference type="ARBA" id="ARBA00022782"/>
    </source>
</evidence>
<sequence length="728" mass="82132">MGVRLWSSEGSPSVVGRSGSLDPGCDPVLARGWASSARAGPSRGRKLPAVSGWGPVGGAAVSRCVVSQCAPSPRFIFRLGFSDLRDPHQYVHAAARLSLNVAVGVAASLLQFGVSDWLSDAFGKKNETDRDAKMTGSETETVRSKVKEEESIEQSKEREKKKRSRVKQVLSDVVKQVEFWFGDVNLQKDRFLREQIEKTRDGYIDISLLLSFNKMKKITTDAKLIARALKNSSVVELNLEGTKIRRRLPLGEQPQDVDERTVYVELLPKTVNHSWIERVFGKCGNVVYISIPRYKTTGDSKGFAFVEFETKEQAEKAIETLNNPPEDAPRKPGVFPKTVKNKPIPVLDTNDAPAEEKKKKKKKKKSKLKEETNEQSATEVKDENIDTGIEQAAKTKRRRTTSDCSDMEASETHKHHSKKEKKKRDRSVSSEMAEDQARPAKRKRSSSSDREASSSKVKKFSCKDDVDTRHKAPNEITTLKECKEVSTEEEKDGGDKNDTTMSKVKRKRKKKHKERHKMGEEVIPLRVLPKKEWMNLKVEYLALQKASMAALKKAMSQMKQNENAGQMETETTGQCKAEIKNGTVAADKEMVNPLGPQFVSGVILKLTCIEPLPGRKVIKDTLSGLADVVYVDLLEGDTECHVRFKTPEDAQVILKQQNELAREKKWELSVLSGDHEQRYWQKILVDRQAKLNRPREKKRGTEKLIAKAEKIRLAKSREAIKHIRFDNF</sequence>
<dbReference type="GO" id="GO:1990904">
    <property type="term" value="C:ribonucleoprotein complex"/>
    <property type="evidence" value="ECO:0007669"/>
    <property type="project" value="UniProtKB-UniRule"/>
</dbReference>
<feature type="compositionally biased region" description="Basic residues" evidence="14">
    <location>
        <begin position="358"/>
        <end position="367"/>
    </location>
</feature>
<dbReference type="GO" id="GO:0007283">
    <property type="term" value="P:spermatogenesis"/>
    <property type="evidence" value="ECO:0007669"/>
    <property type="project" value="UniProtKB-KW"/>
</dbReference>
<comment type="caution">
    <text evidence="18">The sequence shown here is derived from an EMBL/GenBank/DDBJ whole genome shotgun (WGS) entry which is preliminary data.</text>
</comment>
<feature type="compositionally biased region" description="Basic and acidic residues" evidence="14">
    <location>
        <begin position="140"/>
        <end position="158"/>
    </location>
</feature>
<dbReference type="SUPFAM" id="SSF54928">
    <property type="entry name" value="RNA-binding domain, RBD"/>
    <property type="match status" value="1"/>
</dbReference>
<keyword evidence="6" id="KW-0744">Spermatogenesis</keyword>
<keyword evidence="10" id="KW-0508">mRNA splicing</keyword>
<keyword evidence="4" id="KW-0507">mRNA processing</keyword>
<dbReference type="InterPro" id="IPR036390">
    <property type="entry name" value="WH_DNA-bd_sf"/>
</dbReference>
<dbReference type="InterPro" id="IPR002344">
    <property type="entry name" value="Lupus_La"/>
</dbReference>
<feature type="region of interest" description="Disordered" evidence="14">
    <location>
        <begin position="320"/>
        <end position="517"/>
    </location>
</feature>
<keyword evidence="11" id="KW-0539">Nucleus</keyword>
<keyword evidence="5" id="KW-0221">Differentiation</keyword>
<dbReference type="GO" id="GO:0008380">
    <property type="term" value="P:RNA splicing"/>
    <property type="evidence" value="ECO:0007669"/>
    <property type="project" value="UniProtKB-KW"/>
</dbReference>
<dbReference type="SUPFAM" id="SSF46785">
    <property type="entry name" value="Winged helix' DNA-binding domain"/>
    <property type="match status" value="1"/>
</dbReference>
<dbReference type="PROSITE" id="PS50961">
    <property type="entry name" value="HTH_LA"/>
    <property type="match status" value="1"/>
</dbReference>
<dbReference type="GO" id="GO:0006397">
    <property type="term" value="P:mRNA processing"/>
    <property type="evidence" value="ECO:0007669"/>
    <property type="project" value="UniProtKB-KW"/>
</dbReference>
<proteinExistence type="inferred from homology"/>
<evidence type="ECO:0000256" key="11">
    <source>
        <dbReference type="ARBA" id="ARBA00023242"/>
    </source>
</evidence>
<dbReference type="GO" id="GO:0003723">
    <property type="term" value="F:RNA binding"/>
    <property type="evidence" value="ECO:0007669"/>
    <property type="project" value="UniProtKB-UniRule"/>
</dbReference>
<feature type="region of interest" description="Disordered" evidence="14">
    <location>
        <begin position="128"/>
        <end position="161"/>
    </location>
</feature>
<keyword evidence="9" id="KW-0804">Transcription</keyword>
<evidence type="ECO:0000256" key="7">
    <source>
        <dbReference type="ARBA" id="ARBA00022884"/>
    </source>
</evidence>
<reference evidence="18" key="1">
    <citation type="journal article" date="2022" name="bioRxiv">
        <title>Sequencing and chromosome-scale assembly of the giantPleurodeles waltlgenome.</title>
        <authorList>
            <person name="Brown T."/>
            <person name="Elewa A."/>
            <person name="Iarovenko S."/>
            <person name="Subramanian E."/>
            <person name="Araus A.J."/>
            <person name="Petzold A."/>
            <person name="Susuki M."/>
            <person name="Suzuki K.-i.T."/>
            <person name="Hayashi T."/>
            <person name="Toyoda A."/>
            <person name="Oliveira C."/>
            <person name="Osipova E."/>
            <person name="Leigh N.D."/>
            <person name="Simon A."/>
            <person name="Yun M.H."/>
        </authorList>
    </citation>
    <scope>NUCLEOTIDE SEQUENCE</scope>
    <source>
        <strain evidence="18">20211129_DDA</strain>
        <tissue evidence="18">Liver</tissue>
    </source>
</reference>
<evidence type="ECO:0000256" key="2">
    <source>
        <dbReference type="ARBA" id="ARBA00008680"/>
    </source>
</evidence>
<dbReference type="CDD" id="cd08032">
    <property type="entry name" value="LARP_7"/>
    <property type="match status" value="1"/>
</dbReference>